<feature type="transmembrane region" description="Helical" evidence="2">
    <location>
        <begin position="90"/>
        <end position="112"/>
    </location>
</feature>
<evidence type="ECO:0000256" key="2">
    <source>
        <dbReference type="SAM" id="Phobius"/>
    </source>
</evidence>
<evidence type="ECO:0000256" key="3">
    <source>
        <dbReference type="SAM" id="SignalP"/>
    </source>
</evidence>
<comment type="caution">
    <text evidence="4">The sequence shown here is derived from an EMBL/GenBank/DDBJ whole genome shotgun (WGS) entry which is preliminary data.</text>
</comment>
<keyword evidence="2" id="KW-0812">Transmembrane</keyword>
<dbReference type="AlphaFoldDB" id="A0A8T0AVU4"/>
<keyword evidence="2" id="KW-0472">Membrane</keyword>
<reference evidence="4" key="1">
    <citation type="submission" date="2020-08" db="EMBL/GenBank/DDBJ databases">
        <title>Chromosome-level assembly of Southern catfish (Silurus meridionalis) provides insights into visual adaptation to the nocturnal and benthic lifestyles.</title>
        <authorList>
            <person name="Zhang Y."/>
            <person name="Wang D."/>
            <person name="Peng Z."/>
        </authorList>
    </citation>
    <scope>NUCLEOTIDE SEQUENCE</scope>
    <source>
        <strain evidence="4">SWU-2019-XX</strain>
        <tissue evidence="4">Muscle</tissue>
    </source>
</reference>
<feature type="chain" id="PRO_5035842911" evidence="3">
    <location>
        <begin position="25"/>
        <end position="118"/>
    </location>
</feature>
<gene>
    <name evidence="4" type="ORF">HF521_005822</name>
</gene>
<evidence type="ECO:0000256" key="1">
    <source>
        <dbReference type="SAM" id="MobiDB-lite"/>
    </source>
</evidence>
<name>A0A8T0AVU4_SILME</name>
<keyword evidence="3" id="KW-0732">Signal</keyword>
<dbReference type="Proteomes" id="UP000606274">
    <property type="component" value="Unassembled WGS sequence"/>
</dbReference>
<feature type="region of interest" description="Disordered" evidence="1">
    <location>
        <begin position="43"/>
        <end position="69"/>
    </location>
</feature>
<evidence type="ECO:0000313" key="4">
    <source>
        <dbReference type="EMBL" id="KAF7697404.1"/>
    </source>
</evidence>
<feature type="compositionally biased region" description="Polar residues" evidence="1">
    <location>
        <begin position="58"/>
        <end position="69"/>
    </location>
</feature>
<organism evidence="4 5">
    <name type="scientific">Silurus meridionalis</name>
    <name type="common">Southern catfish</name>
    <name type="synonym">Silurus soldatovi meridionalis</name>
    <dbReference type="NCBI Taxonomy" id="175797"/>
    <lineage>
        <taxon>Eukaryota</taxon>
        <taxon>Metazoa</taxon>
        <taxon>Chordata</taxon>
        <taxon>Craniata</taxon>
        <taxon>Vertebrata</taxon>
        <taxon>Euteleostomi</taxon>
        <taxon>Actinopterygii</taxon>
        <taxon>Neopterygii</taxon>
        <taxon>Teleostei</taxon>
        <taxon>Ostariophysi</taxon>
        <taxon>Siluriformes</taxon>
        <taxon>Siluridae</taxon>
        <taxon>Silurus</taxon>
    </lineage>
</organism>
<proteinExistence type="predicted"/>
<keyword evidence="2" id="KW-1133">Transmembrane helix</keyword>
<evidence type="ECO:0000313" key="5">
    <source>
        <dbReference type="Proteomes" id="UP000606274"/>
    </source>
</evidence>
<dbReference type="EMBL" id="JABFDY010000015">
    <property type="protein sequence ID" value="KAF7697404.1"/>
    <property type="molecule type" value="Genomic_DNA"/>
</dbReference>
<keyword evidence="5" id="KW-1185">Reference proteome</keyword>
<protein>
    <submittedName>
        <fullName evidence="4">Uncharacterized protein</fullName>
    </submittedName>
</protein>
<sequence>MGCAIAYVVCLALLLLAHVDDVSGRPAGEEKIVMMSASIQEKHHGFGSVPPQPGSERVPNTGSAAQKQSGGLKEFVIKAVEHFRLHAPPAAVIAFPVTFIAITLLCCITCAVDRPAHF</sequence>
<accession>A0A8T0AVU4</accession>
<feature type="signal peptide" evidence="3">
    <location>
        <begin position="1"/>
        <end position="24"/>
    </location>
</feature>